<feature type="region of interest" description="Disordered" evidence="1">
    <location>
        <begin position="74"/>
        <end position="95"/>
    </location>
</feature>
<protein>
    <recommendedName>
        <fullName evidence="5">Holin</fullName>
    </recommendedName>
</protein>
<dbReference type="Proteomes" id="UP000757540">
    <property type="component" value="Unassembled WGS sequence"/>
</dbReference>
<evidence type="ECO:0000256" key="1">
    <source>
        <dbReference type="SAM" id="MobiDB-lite"/>
    </source>
</evidence>
<keyword evidence="4" id="KW-1185">Reference proteome</keyword>
<dbReference type="RefSeq" id="WP_171784443.1">
    <property type="nucleotide sequence ID" value="NZ_BAAAML010000023.1"/>
</dbReference>
<keyword evidence="2" id="KW-0472">Membrane</keyword>
<feature type="compositionally biased region" description="Acidic residues" evidence="1">
    <location>
        <begin position="77"/>
        <end position="95"/>
    </location>
</feature>
<proteinExistence type="predicted"/>
<name>A0ABX2A5U6_9MICO</name>
<evidence type="ECO:0000256" key="2">
    <source>
        <dbReference type="SAM" id="Phobius"/>
    </source>
</evidence>
<organism evidence="3 4">
    <name type="scientific">Isoptericola halotolerans</name>
    <dbReference type="NCBI Taxonomy" id="300560"/>
    <lineage>
        <taxon>Bacteria</taxon>
        <taxon>Bacillati</taxon>
        <taxon>Actinomycetota</taxon>
        <taxon>Actinomycetes</taxon>
        <taxon>Micrococcales</taxon>
        <taxon>Promicromonosporaceae</taxon>
        <taxon>Isoptericola</taxon>
    </lineage>
</organism>
<keyword evidence="2" id="KW-0812">Transmembrane</keyword>
<accession>A0ABX2A5U6</accession>
<sequence length="95" mass="9689">MSTYQPTIPPKVRTIAYYTALVVGALATGSAAITAAVAPEHAETVAAVAGAVSGIVATIAGGLGVVYRPDGQVTTEDLPEPWLDDAPDELEDPVR</sequence>
<evidence type="ECO:0000313" key="3">
    <source>
        <dbReference type="EMBL" id="NOV98232.1"/>
    </source>
</evidence>
<gene>
    <name evidence="3" type="ORF">HDG69_002817</name>
</gene>
<keyword evidence="2" id="KW-1133">Transmembrane helix</keyword>
<feature type="transmembrane region" description="Helical" evidence="2">
    <location>
        <begin position="45"/>
        <end position="67"/>
    </location>
</feature>
<feature type="transmembrane region" description="Helical" evidence="2">
    <location>
        <begin position="15"/>
        <end position="38"/>
    </location>
</feature>
<evidence type="ECO:0000313" key="4">
    <source>
        <dbReference type="Proteomes" id="UP000757540"/>
    </source>
</evidence>
<evidence type="ECO:0008006" key="5">
    <source>
        <dbReference type="Google" id="ProtNLM"/>
    </source>
</evidence>
<dbReference type="EMBL" id="JABEZU010000003">
    <property type="protein sequence ID" value="NOV98232.1"/>
    <property type="molecule type" value="Genomic_DNA"/>
</dbReference>
<reference evidence="3 4" key="1">
    <citation type="submission" date="2020-05" db="EMBL/GenBank/DDBJ databases">
        <title>Genomic Encyclopedia of Type Strains, Phase III (KMG-III): the genomes of soil and plant-associated and newly described type strains.</title>
        <authorList>
            <person name="Whitman W."/>
        </authorList>
    </citation>
    <scope>NUCLEOTIDE SEQUENCE [LARGE SCALE GENOMIC DNA]</scope>
    <source>
        <strain evidence="3 4">KCTC 19046</strain>
    </source>
</reference>
<comment type="caution">
    <text evidence="3">The sequence shown here is derived from an EMBL/GenBank/DDBJ whole genome shotgun (WGS) entry which is preliminary data.</text>
</comment>